<dbReference type="HAMAP" id="MF_00692">
    <property type="entry name" value="SelO"/>
    <property type="match status" value="1"/>
</dbReference>
<dbReference type="PANTHER" id="PTHR32057:SF14">
    <property type="entry name" value="PROTEIN ADENYLYLTRANSFERASE SELO, MITOCHONDRIAL"/>
    <property type="match status" value="1"/>
</dbReference>
<dbReference type="NCBIfam" id="NF000658">
    <property type="entry name" value="PRK00029.1"/>
    <property type="match status" value="1"/>
</dbReference>
<comment type="function">
    <text evidence="8">Nucleotidyltransferase involved in the post-translational modification of proteins. It can catalyze the addition of adenosine monophosphate (AMP) or uridine monophosphate (UMP) to a protein, resulting in modifications known as AMPylation and UMPylation.</text>
</comment>
<comment type="caution">
    <text evidence="9">The sequence shown here is derived from an EMBL/GenBank/DDBJ whole genome shotgun (WGS) entry which is preliminary data.</text>
</comment>
<feature type="binding site" evidence="8">
    <location>
        <position position="97"/>
    </location>
    <ligand>
        <name>ATP</name>
        <dbReference type="ChEBI" id="CHEBI:30616"/>
    </ligand>
</feature>
<keyword evidence="4 8" id="KW-0479">Metal-binding</keyword>
<keyword evidence="5 8" id="KW-0547">Nucleotide-binding</keyword>
<feature type="binding site" evidence="8">
    <location>
        <position position="266"/>
    </location>
    <ligand>
        <name>ATP</name>
        <dbReference type="ChEBI" id="CHEBI:30616"/>
    </ligand>
</feature>
<keyword evidence="3 8" id="KW-0548">Nucleotidyltransferase</keyword>
<dbReference type="InterPro" id="IPR003846">
    <property type="entry name" value="SelO"/>
</dbReference>
<comment type="catalytic activity">
    <reaction evidence="8">
        <text>L-seryl-[protein] + ATP = 3-O-(5'-adenylyl)-L-seryl-[protein] + diphosphate</text>
        <dbReference type="Rhea" id="RHEA:58120"/>
        <dbReference type="Rhea" id="RHEA-COMP:9863"/>
        <dbReference type="Rhea" id="RHEA-COMP:15073"/>
        <dbReference type="ChEBI" id="CHEBI:29999"/>
        <dbReference type="ChEBI" id="CHEBI:30616"/>
        <dbReference type="ChEBI" id="CHEBI:33019"/>
        <dbReference type="ChEBI" id="CHEBI:142516"/>
        <dbReference type="EC" id="2.7.7.108"/>
    </reaction>
</comment>
<feature type="binding site" evidence="8">
    <location>
        <position position="129"/>
    </location>
    <ligand>
        <name>ATP</name>
        <dbReference type="ChEBI" id="CHEBI:30616"/>
    </ligand>
</feature>
<evidence type="ECO:0000256" key="6">
    <source>
        <dbReference type="ARBA" id="ARBA00022840"/>
    </source>
</evidence>
<evidence type="ECO:0000256" key="3">
    <source>
        <dbReference type="ARBA" id="ARBA00022695"/>
    </source>
</evidence>
<comment type="catalytic activity">
    <reaction evidence="8">
        <text>L-tyrosyl-[protein] + UTP = O-(5'-uridylyl)-L-tyrosyl-[protein] + diphosphate</text>
        <dbReference type="Rhea" id="RHEA:83887"/>
        <dbReference type="Rhea" id="RHEA-COMP:10136"/>
        <dbReference type="Rhea" id="RHEA-COMP:20238"/>
        <dbReference type="ChEBI" id="CHEBI:33019"/>
        <dbReference type="ChEBI" id="CHEBI:46398"/>
        <dbReference type="ChEBI" id="CHEBI:46858"/>
        <dbReference type="ChEBI" id="CHEBI:90602"/>
    </reaction>
</comment>
<keyword evidence="8" id="KW-0464">Manganese</keyword>
<evidence type="ECO:0000256" key="4">
    <source>
        <dbReference type="ARBA" id="ARBA00022723"/>
    </source>
</evidence>
<evidence type="ECO:0000313" key="9">
    <source>
        <dbReference type="EMBL" id="MFC3151565.1"/>
    </source>
</evidence>
<feature type="binding site" evidence="8">
    <location>
        <position position="117"/>
    </location>
    <ligand>
        <name>ATP</name>
        <dbReference type="ChEBI" id="CHEBI:30616"/>
    </ligand>
</feature>
<dbReference type="RefSeq" id="WP_386720566.1">
    <property type="nucleotide sequence ID" value="NZ_JBHRSZ010000004.1"/>
</dbReference>
<comment type="catalytic activity">
    <reaction evidence="8">
        <text>L-seryl-[protein] + UTP = O-(5'-uridylyl)-L-seryl-[protein] + diphosphate</text>
        <dbReference type="Rhea" id="RHEA:64604"/>
        <dbReference type="Rhea" id="RHEA-COMP:9863"/>
        <dbReference type="Rhea" id="RHEA-COMP:16635"/>
        <dbReference type="ChEBI" id="CHEBI:29999"/>
        <dbReference type="ChEBI" id="CHEBI:33019"/>
        <dbReference type="ChEBI" id="CHEBI:46398"/>
        <dbReference type="ChEBI" id="CHEBI:156051"/>
    </reaction>
</comment>
<dbReference type="Proteomes" id="UP001595476">
    <property type="component" value="Unassembled WGS sequence"/>
</dbReference>
<dbReference type="EC" id="2.7.7.108" evidence="8"/>
<keyword evidence="2 8" id="KW-0808">Transferase</keyword>
<gene>
    <name evidence="8" type="primary">ydiU</name>
    <name evidence="8" type="synonym">selO</name>
    <name evidence="9" type="ORF">ACFOEK_11050</name>
</gene>
<keyword evidence="10" id="KW-1185">Reference proteome</keyword>
<evidence type="ECO:0000256" key="7">
    <source>
        <dbReference type="ARBA" id="ARBA00022842"/>
    </source>
</evidence>
<comment type="catalytic activity">
    <reaction evidence="8">
        <text>L-tyrosyl-[protein] + ATP = O-(5'-adenylyl)-L-tyrosyl-[protein] + diphosphate</text>
        <dbReference type="Rhea" id="RHEA:54288"/>
        <dbReference type="Rhea" id="RHEA-COMP:10136"/>
        <dbReference type="Rhea" id="RHEA-COMP:13846"/>
        <dbReference type="ChEBI" id="CHEBI:30616"/>
        <dbReference type="ChEBI" id="CHEBI:33019"/>
        <dbReference type="ChEBI" id="CHEBI:46858"/>
        <dbReference type="ChEBI" id="CHEBI:83624"/>
        <dbReference type="EC" id="2.7.7.108"/>
    </reaction>
</comment>
<accession>A0ABV7HHF9</accession>
<evidence type="ECO:0000256" key="5">
    <source>
        <dbReference type="ARBA" id="ARBA00022741"/>
    </source>
</evidence>
<dbReference type="PANTHER" id="PTHR32057">
    <property type="entry name" value="PROTEIN ADENYLYLTRANSFERASE SELO, MITOCHONDRIAL"/>
    <property type="match status" value="1"/>
</dbReference>
<evidence type="ECO:0000256" key="8">
    <source>
        <dbReference type="HAMAP-Rule" id="MF_00692"/>
    </source>
</evidence>
<organism evidence="9 10">
    <name type="scientific">Litoribrevibacter euphylliae</name>
    <dbReference type="NCBI Taxonomy" id="1834034"/>
    <lineage>
        <taxon>Bacteria</taxon>
        <taxon>Pseudomonadati</taxon>
        <taxon>Pseudomonadota</taxon>
        <taxon>Gammaproteobacteria</taxon>
        <taxon>Oceanospirillales</taxon>
        <taxon>Oceanospirillaceae</taxon>
        <taxon>Litoribrevibacter</taxon>
    </lineage>
</organism>
<feature type="binding site" evidence="8">
    <location>
        <position position="257"/>
    </location>
    <ligand>
        <name>Mg(2+)</name>
        <dbReference type="ChEBI" id="CHEBI:18420"/>
    </ligand>
</feature>
<feature type="binding site" evidence="8">
    <location>
        <position position="180"/>
    </location>
    <ligand>
        <name>ATP</name>
        <dbReference type="ChEBI" id="CHEBI:30616"/>
    </ligand>
</feature>
<comment type="catalytic activity">
    <reaction evidence="8">
        <text>L-threonyl-[protein] + ATP = 3-O-(5'-adenylyl)-L-threonyl-[protein] + diphosphate</text>
        <dbReference type="Rhea" id="RHEA:54292"/>
        <dbReference type="Rhea" id="RHEA-COMP:11060"/>
        <dbReference type="Rhea" id="RHEA-COMP:13847"/>
        <dbReference type="ChEBI" id="CHEBI:30013"/>
        <dbReference type="ChEBI" id="CHEBI:30616"/>
        <dbReference type="ChEBI" id="CHEBI:33019"/>
        <dbReference type="ChEBI" id="CHEBI:138113"/>
        <dbReference type="EC" id="2.7.7.108"/>
    </reaction>
</comment>
<reference evidence="10" key="1">
    <citation type="journal article" date="2019" name="Int. J. Syst. Evol. Microbiol.">
        <title>The Global Catalogue of Microorganisms (GCM) 10K type strain sequencing project: providing services to taxonomists for standard genome sequencing and annotation.</title>
        <authorList>
            <consortium name="The Broad Institute Genomics Platform"/>
            <consortium name="The Broad Institute Genome Sequencing Center for Infectious Disease"/>
            <person name="Wu L."/>
            <person name="Ma J."/>
        </authorList>
    </citation>
    <scope>NUCLEOTIDE SEQUENCE [LARGE SCALE GENOMIC DNA]</scope>
    <source>
        <strain evidence="10">KCTC 52438</strain>
    </source>
</reference>
<proteinExistence type="inferred from homology"/>
<evidence type="ECO:0000313" key="10">
    <source>
        <dbReference type="Proteomes" id="UP001595476"/>
    </source>
</evidence>
<dbReference type="Pfam" id="PF02696">
    <property type="entry name" value="SelO"/>
    <property type="match status" value="1"/>
</dbReference>
<sequence>MKHASKVSLTSSSFESDFSKLGTDFYTLLQPSAISNPQWVSVSDSTANFLGLDVEQVRNDDLDLLSGRSVKEGSRPLSMIYSGHQFGVYNPQLGDGRGILLGELVGQDNELYDLHLKGAGQTPYSRMGDGRAVLRSSIREFLCSDAMSALGIPTTRALSLVKGDDQIIRERVEPSAMVCRVARSHIRFGSFEYFYYTDQQEQLKALLDYTILRYFPLLTPDEDGYLEFYRQVLERTASMVAMWQAVGFCHGVMNTDNMSILGETFDYGPFGFMEIFNPAYICNHSDHSGRYAFNQQPNISYWNCACLGQALSNVLSQEAIKSCLDQYPKLFGEKYLGEMRLKLGLLEVSDNDSELIQNLLNALYVEQLDYTNFFRTLSDVDFRKISELSDSQSGELISWLKTYEARLEAEKFCPQQRTVQCKSFNPKYILRNYLAQIAIEKAEQNDFSEVNRLLQLLSRPFDEQPDFDSYAQNTPEWGCGLQMSCSS</sequence>
<name>A0ABV7HHF9_9GAMM</name>
<evidence type="ECO:0000256" key="1">
    <source>
        <dbReference type="ARBA" id="ARBA00009747"/>
    </source>
</evidence>
<feature type="binding site" evidence="8">
    <location>
        <position position="130"/>
    </location>
    <ligand>
        <name>ATP</name>
        <dbReference type="ChEBI" id="CHEBI:30616"/>
    </ligand>
</feature>
<dbReference type="EC" id="2.7.7.-" evidence="8"/>
<feature type="binding site" evidence="8">
    <location>
        <position position="96"/>
    </location>
    <ligand>
        <name>ATP</name>
        <dbReference type="ChEBI" id="CHEBI:30616"/>
    </ligand>
</feature>
<keyword evidence="6 8" id="KW-0067">ATP-binding</keyword>
<comment type="similarity">
    <text evidence="1 8">Belongs to the SELO family.</text>
</comment>
<feature type="binding site" evidence="8">
    <location>
        <position position="94"/>
    </location>
    <ligand>
        <name>ATP</name>
        <dbReference type="ChEBI" id="CHEBI:30616"/>
    </ligand>
</feature>
<feature type="binding site" evidence="8">
    <location>
        <position position="266"/>
    </location>
    <ligand>
        <name>Mg(2+)</name>
        <dbReference type="ChEBI" id="CHEBI:18420"/>
    </ligand>
</feature>
<feature type="binding site" evidence="8">
    <location>
        <position position="187"/>
    </location>
    <ligand>
        <name>ATP</name>
        <dbReference type="ChEBI" id="CHEBI:30616"/>
    </ligand>
</feature>
<protein>
    <recommendedName>
        <fullName evidence="8">Protein nucleotidyltransferase YdiU</fullName>
        <ecNumber evidence="8">2.7.7.-</ecNumber>
    </recommendedName>
    <alternativeName>
        <fullName evidence="8">Protein adenylyltransferase YdiU</fullName>
        <ecNumber evidence="8">2.7.7.108</ecNumber>
    </alternativeName>
    <alternativeName>
        <fullName evidence="8">Protein uridylyltransferase YdiU</fullName>
        <ecNumber evidence="8">2.7.7.-</ecNumber>
    </alternativeName>
</protein>
<comment type="cofactor">
    <cofactor evidence="8">
        <name>Mg(2+)</name>
        <dbReference type="ChEBI" id="CHEBI:18420"/>
    </cofactor>
    <cofactor evidence="8">
        <name>Mn(2+)</name>
        <dbReference type="ChEBI" id="CHEBI:29035"/>
    </cofactor>
</comment>
<keyword evidence="7 8" id="KW-0460">Magnesium</keyword>
<feature type="active site" description="Proton acceptor" evidence="8">
    <location>
        <position position="256"/>
    </location>
</feature>
<dbReference type="EMBL" id="JBHRSZ010000004">
    <property type="protein sequence ID" value="MFC3151565.1"/>
    <property type="molecule type" value="Genomic_DNA"/>
</dbReference>
<comment type="catalytic activity">
    <reaction evidence="8">
        <text>L-histidyl-[protein] + UTP = N(tele)-(5'-uridylyl)-L-histidyl-[protein] + diphosphate</text>
        <dbReference type="Rhea" id="RHEA:83891"/>
        <dbReference type="Rhea" id="RHEA-COMP:9745"/>
        <dbReference type="Rhea" id="RHEA-COMP:20239"/>
        <dbReference type="ChEBI" id="CHEBI:29979"/>
        <dbReference type="ChEBI" id="CHEBI:33019"/>
        <dbReference type="ChEBI" id="CHEBI:46398"/>
        <dbReference type="ChEBI" id="CHEBI:233474"/>
    </reaction>
</comment>
<evidence type="ECO:0000256" key="2">
    <source>
        <dbReference type="ARBA" id="ARBA00022679"/>
    </source>
</evidence>